<name>A0A127V972_9SPHI</name>
<sequence>MQKPIRTGILSFGMSGKLFHTPFVAAHPGFELYAVVERSEKTAQLRFPEIKSYNSVAELIADPAIELVIINTPNYTHFEFAQKALRAGKHVLVEKPFTVTTAEAKLLFKEAKELNLHILPYQNRRYDSDFLAAKDIVDSKKLGQLVEAHIRYDRYRYTIGPKVFKETPMPGSGLLYDLGPHLLDMVFALFGEPLSWTKTLGYYRPDTQVDDYAYLHLKYPENLQVFITMSMLVVEQQPAFVMNGTKGSYFKHRSDIQETQLLKNMSPDDPLYGIELPGKEGILSTIDAGGQITKTSIPPGKASYLNLFEAVYQTIRADKPYPVQEEQIISQITILESK</sequence>
<comment type="similarity">
    <text evidence="1">Belongs to the Gfo/Idh/MocA family.</text>
</comment>
<dbReference type="SUPFAM" id="SSF55347">
    <property type="entry name" value="Glyceraldehyde-3-phosphate dehydrogenase-like, C-terminal domain"/>
    <property type="match status" value="1"/>
</dbReference>
<accession>A0A127V972</accession>
<dbReference type="EMBL" id="CP014504">
    <property type="protein sequence ID" value="AMP97771.1"/>
    <property type="molecule type" value="Genomic_DNA"/>
</dbReference>
<organism evidence="5 6">
    <name type="scientific">Pedobacter cryoconitis</name>
    <dbReference type="NCBI Taxonomy" id="188932"/>
    <lineage>
        <taxon>Bacteria</taxon>
        <taxon>Pseudomonadati</taxon>
        <taxon>Bacteroidota</taxon>
        <taxon>Sphingobacteriia</taxon>
        <taxon>Sphingobacteriales</taxon>
        <taxon>Sphingobacteriaceae</taxon>
        <taxon>Pedobacter</taxon>
    </lineage>
</organism>
<feature type="domain" description="Gfo/Idh/MocA-like oxidoreductase N-terminal" evidence="3">
    <location>
        <begin position="5"/>
        <end position="116"/>
    </location>
</feature>
<dbReference type="PATRIC" id="fig|188932.3.peg.853"/>
<dbReference type="InterPro" id="IPR036291">
    <property type="entry name" value="NAD(P)-bd_dom_sf"/>
</dbReference>
<dbReference type="RefSeq" id="WP_068396833.1">
    <property type="nucleotide sequence ID" value="NZ_CP014504.1"/>
</dbReference>
<dbReference type="GO" id="GO:0016491">
    <property type="term" value="F:oxidoreductase activity"/>
    <property type="evidence" value="ECO:0007669"/>
    <property type="project" value="UniProtKB-KW"/>
</dbReference>
<gene>
    <name evidence="5" type="ORF">AY601_0830</name>
</gene>
<keyword evidence="2" id="KW-0560">Oxidoreductase</keyword>
<dbReference type="SUPFAM" id="SSF51735">
    <property type="entry name" value="NAD(P)-binding Rossmann-fold domains"/>
    <property type="match status" value="1"/>
</dbReference>
<dbReference type="Proteomes" id="UP000071561">
    <property type="component" value="Chromosome"/>
</dbReference>
<dbReference type="Pfam" id="PF22725">
    <property type="entry name" value="GFO_IDH_MocA_C3"/>
    <property type="match status" value="1"/>
</dbReference>
<dbReference type="InterPro" id="IPR051317">
    <property type="entry name" value="Gfo/Idh/MocA_oxidoreduct"/>
</dbReference>
<keyword evidence="6" id="KW-1185">Reference proteome</keyword>
<dbReference type="GO" id="GO:0000166">
    <property type="term" value="F:nucleotide binding"/>
    <property type="evidence" value="ECO:0007669"/>
    <property type="project" value="InterPro"/>
</dbReference>
<evidence type="ECO:0000256" key="2">
    <source>
        <dbReference type="ARBA" id="ARBA00023002"/>
    </source>
</evidence>
<protein>
    <submittedName>
        <fullName evidence="5">Oxidoreductase</fullName>
    </submittedName>
</protein>
<reference evidence="5 6" key="1">
    <citation type="submission" date="2016-03" db="EMBL/GenBank/DDBJ databases">
        <title>Complete genome sequence of Pedobacter cryoconitis PAMC 27485.</title>
        <authorList>
            <person name="Lee J."/>
            <person name="Kim O.-S."/>
        </authorList>
    </citation>
    <scope>NUCLEOTIDE SEQUENCE [LARGE SCALE GENOMIC DNA]</scope>
    <source>
        <strain evidence="5 6">PAMC 27485</strain>
    </source>
</reference>
<dbReference type="KEGG" id="pcm:AY601_0830"/>
<dbReference type="Gene3D" id="3.40.50.720">
    <property type="entry name" value="NAD(P)-binding Rossmann-like Domain"/>
    <property type="match status" value="1"/>
</dbReference>
<evidence type="ECO:0000259" key="3">
    <source>
        <dbReference type="Pfam" id="PF01408"/>
    </source>
</evidence>
<dbReference type="AlphaFoldDB" id="A0A127V972"/>
<evidence type="ECO:0000256" key="1">
    <source>
        <dbReference type="ARBA" id="ARBA00010928"/>
    </source>
</evidence>
<evidence type="ECO:0000259" key="4">
    <source>
        <dbReference type="Pfam" id="PF22725"/>
    </source>
</evidence>
<dbReference type="PANTHER" id="PTHR43708:SF5">
    <property type="entry name" value="CONSERVED EXPRESSED OXIDOREDUCTASE (EUROFUNG)-RELATED"/>
    <property type="match status" value="1"/>
</dbReference>
<dbReference type="Gene3D" id="3.30.360.10">
    <property type="entry name" value="Dihydrodipicolinate Reductase, domain 2"/>
    <property type="match status" value="1"/>
</dbReference>
<dbReference type="OrthoDB" id="9815825at2"/>
<dbReference type="InterPro" id="IPR055170">
    <property type="entry name" value="GFO_IDH_MocA-like_dom"/>
</dbReference>
<dbReference type="PANTHER" id="PTHR43708">
    <property type="entry name" value="CONSERVED EXPRESSED OXIDOREDUCTASE (EUROFUNG)"/>
    <property type="match status" value="1"/>
</dbReference>
<evidence type="ECO:0000313" key="5">
    <source>
        <dbReference type="EMBL" id="AMP97771.1"/>
    </source>
</evidence>
<dbReference type="Pfam" id="PF01408">
    <property type="entry name" value="GFO_IDH_MocA"/>
    <property type="match status" value="1"/>
</dbReference>
<evidence type="ECO:0000313" key="6">
    <source>
        <dbReference type="Proteomes" id="UP000071561"/>
    </source>
</evidence>
<feature type="domain" description="GFO/IDH/MocA-like oxidoreductase" evidence="4">
    <location>
        <begin position="130"/>
        <end position="249"/>
    </location>
</feature>
<dbReference type="InterPro" id="IPR000683">
    <property type="entry name" value="Gfo/Idh/MocA-like_OxRdtase_N"/>
</dbReference>
<proteinExistence type="inferred from homology"/>